<dbReference type="Proteomes" id="UP001442841">
    <property type="component" value="Chromosome"/>
</dbReference>
<dbReference type="PROSITE" id="PS51202">
    <property type="entry name" value="RCK_C"/>
    <property type="match status" value="1"/>
</dbReference>
<keyword evidence="12" id="KW-1185">Reference proteome</keyword>
<dbReference type="InterPro" id="IPR006037">
    <property type="entry name" value="RCK_C"/>
</dbReference>
<dbReference type="InterPro" id="IPR036721">
    <property type="entry name" value="RCK_C_sf"/>
</dbReference>
<sequence>MLIGSVVVLVAIISSRIGSRLGLPSLLLFLGLGMALDLSLGIDFHDAKLGHALGFAALVLILAEGGLTTRWVEIKGSVPIASLFATVGMAVSVGVMTLFGVFVLGLDPWLAVLLGAVCSPTDSAAVFSVLRTVPLPARVRSALEAESGLNDAPTVLLVVEASRIASGGHSGGLGDLLLLVGLELTGGVVLGVILGWVGVKILRNVNLPSSALYSIAALVWAVMAYGLGVQLHLSGFAAVYVCAVVLGNGQLPHRIATRSFVEGIGWIAQIGLFIMLGLLAEPGRLTPQIVGLGVVSGLVLTLVARPLSVWVCAVWFRIPLRHQAFLSWAGLRGAVPIILATIPLSAGVPGAQRLFDIVLVFVVVFTVLQAPTLPFAARVLGVWDSGPTDVEVEAAPIERIKADLLQIRIPAGSRLPGVAVSELRLPKDSVVSLIIRDGVPFAPHGRTILRLDDEILIVTPSKSRRVAEERLRELGQGGRLAKWRRGLEPPEPGDVD</sequence>
<evidence type="ECO:0000259" key="10">
    <source>
        <dbReference type="PROSITE" id="PS51202"/>
    </source>
</evidence>
<feature type="transmembrane region" description="Helical" evidence="9">
    <location>
        <begin position="263"/>
        <end position="280"/>
    </location>
</feature>
<dbReference type="Pfam" id="PF00999">
    <property type="entry name" value="Na_H_Exchanger"/>
    <property type="match status" value="1"/>
</dbReference>
<keyword evidence="2" id="KW-0813">Transport</keyword>
<dbReference type="InterPro" id="IPR038770">
    <property type="entry name" value="Na+/solute_symporter_sf"/>
</dbReference>
<evidence type="ECO:0000256" key="8">
    <source>
        <dbReference type="ARBA" id="ARBA00023136"/>
    </source>
</evidence>
<evidence type="ECO:0000256" key="3">
    <source>
        <dbReference type="ARBA" id="ARBA00022449"/>
    </source>
</evidence>
<evidence type="ECO:0000256" key="5">
    <source>
        <dbReference type="ARBA" id="ARBA00022692"/>
    </source>
</evidence>
<dbReference type="NCBIfam" id="NF003716">
    <property type="entry name" value="PRK05326.1-3"/>
    <property type="match status" value="1"/>
</dbReference>
<dbReference type="Gene3D" id="3.30.70.1450">
    <property type="entry name" value="Regulator of K+ conductance, C-terminal domain"/>
    <property type="match status" value="1"/>
</dbReference>
<keyword evidence="6 9" id="KW-1133">Transmembrane helix</keyword>
<comment type="subcellular location">
    <subcellularLocation>
        <location evidence="1">Cell membrane</location>
        <topology evidence="1">Multi-pass membrane protein</topology>
    </subcellularLocation>
</comment>
<feature type="transmembrane region" description="Helical" evidence="9">
    <location>
        <begin position="292"/>
        <end position="316"/>
    </location>
</feature>
<proteinExistence type="predicted"/>
<protein>
    <submittedName>
        <fullName evidence="11">Potassium/proton antiporter</fullName>
    </submittedName>
</protein>
<name>A0ABZ3FX56_9ACTN</name>
<keyword evidence="5 9" id="KW-0812">Transmembrane</keyword>
<accession>A0ABZ3FX56</accession>
<feature type="transmembrane region" description="Helical" evidence="9">
    <location>
        <begin position="354"/>
        <end position="377"/>
    </location>
</feature>
<organism evidence="11 12">
    <name type="scientific">Ammonicoccus fulvus</name>
    <dbReference type="NCBI Taxonomy" id="3138240"/>
    <lineage>
        <taxon>Bacteria</taxon>
        <taxon>Bacillati</taxon>
        <taxon>Actinomycetota</taxon>
        <taxon>Actinomycetes</taxon>
        <taxon>Propionibacteriales</taxon>
        <taxon>Propionibacteriaceae</taxon>
        <taxon>Ammonicoccus</taxon>
    </lineage>
</organism>
<feature type="transmembrane region" description="Helical" evidence="9">
    <location>
        <begin position="48"/>
        <end position="68"/>
    </location>
</feature>
<evidence type="ECO:0000313" key="12">
    <source>
        <dbReference type="Proteomes" id="UP001442841"/>
    </source>
</evidence>
<evidence type="ECO:0000256" key="1">
    <source>
        <dbReference type="ARBA" id="ARBA00004651"/>
    </source>
</evidence>
<evidence type="ECO:0000256" key="6">
    <source>
        <dbReference type="ARBA" id="ARBA00022989"/>
    </source>
</evidence>
<evidence type="ECO:0000256" key="7">
    <source>
        <dbReference type="ARBA" id="ARBA00023065"/>
    </source>
</evidence>
<keyword evidence="4" id="KW-1003">Cell membrane</keyword>
<feature type="transmembrane region" description="Helical" evidence="9">
    <location>
        <begin position="21"/>
        <end position="42"/>
    </location>
</feature>
<dbReference type="Pfam" id="PF02080">
    <property type="entry name" value="TrkA_C"/>
    <property type="match status" value="1"/>
</dbReference>
<evidence type="ECO:0000256" key="2">
    <source>
        <dbReference type="ARBA" id="ARBA00022448"/>
    </source>
</evidence>
<evidence type="ECO:0000313" key="11">
    <source>
        <dbReference type="EMBL" id="XAN09377.1"/>
    </source>
</evidence>
<evidence type="ECO:0000256" key="9">
    <source>
        <dbReference type="SAM" id="Phobius"/>
    </source>
</evidence>
<dbReference type="InterPro" id="IPR006153">
    <property type="entry name" value="Cation/H_exchanger_TM"/>
</dbReference>
<dbReference type="EMBL" id="CP154795">
    <property type="protein sequence ID" value="XAN09377.1"/>
    <property type="molecule type" value="Genomic_DNA"/>
</dbReference>
<dbReference type="PANTHER" id="PTHR32507">
    <property type="entry name" value="NA(+)/H(+) ANTIPORTER 1"/>
    <property type="match status" value="1"/>
</dbReference>
<feature type="transmembrane region" description="Helical" evidence="9">
    <location>
        <begin position="80"/>
        <end position="104"/>
    </location>
</feature>
<feature type="transmembrane region" description="Helical" evidence="9">
    <location>
        <begin position="211"/>
        <end position="227"/>
    </location>
</feature>
<dbReference type="SUPFAM" id="SSF116726">
    <property type="entry name" value="TrkA C-terminal domain-like"/>
    <property type="match status" value="1"/>
</dbReference>
<keyword evidence="3" id="KW-0050">Antiport</keyword>
<gene>
    <name evidence="11" type="ORF">AADG42_04165</name>
</gene>
<keyword evidence="8 9" id="KW-0472">Membrane</keyword>
<evidence type="ECO:0000256" key="4">
    <source>
        <dbReference type="ARBA" id="ARBA00022475"/>
    </source>
</evidence>
<reference evidence="11 12" key="1">
    <citation type="submission" date="2024-04" db="EMBL/GenBank/DDBJ databases">
        <title>Isolation of an actinomycete strain from pig manure.</title>
        <authorList>
            <person name="Gong T."/>
            <person name="Yu Z."/>
            <person name="An M."/>
            <person name="Wei C."/>
            <person name="Yang W."/>
            <person name="Liu L."/>
        </authorList>
    </citation>
    <scope>NUCLEOTIDE SEQUENCE [LARGE SCALE GENOMIC DNA]</scope>
    <source>
        <strain evidence="11 12">ZF39</strain>
    </source>
</reference>
<dbReference type="NCBIfam" id="NF003715">
    <property type="entry name" value="PRK05326.1-2"/>
    <property type="match status" value="1"/>
</dbReference>
<dbReference type="Gene3D" id="1.20.1530.20">
    <property type="match status" value="1"/>
</dbReference>
<feature type="domain" description="RCK C-terminal" evidence="10">
    <location>
        <begin position="392"/>
        <end position="477"/>
    </location>
</feature>
<keyword evidence="7" id="KW-0406">Ion transport</keyword>
<feature type="transmembrane region" description="Helical" evidence="9">
    <location>
        <begin position="233"/>
        <end position="251"/>
    </location>
</feature>
<feature type="transmembrane region" description="Helical" evidence="9">
    <location>
        <begin position="328"/>
        <end position="348"/>
    </location>
</feature>
<feature type="transmembrane region" description="Helical" evidence="9">
    <location>
        <begin position="176"/>
        <end position="199"/>
    </location>
</feature>
<dbReference type="PANTHER" id="PTHR32507:SF7">
    <property type="entry name" value="K(+)_H(+) ANTIPORTER NHAP2"/>
    <property type="match status" value="1"/>
</dbReference>